<reference evidence="1" key="1">
    <citation type="submission" date="2021-02" db="EMBL/GenBank/DDBJ databases">
        <title>Draft genome sequence of Microbispora sp. RL4-1S isolated from rice leaves in Thailand.</title>
        <authorList>
            <person name="Muangham S."/>
            <person name="Duangmal K."/>
        </authorList>
    </citation>
    <scope>NUCLEOTIDE SEQUENCE</scope>
    <source>
        <strain evidence="1">RL4-1S</strain>
    </source>
</reference>
<comment type="caution">
    <text evidence="1">The sequence shown here is derived from an EMBL/GenBank/DDBJ whole genome shotgun (WGS) entry which is preliminary data.</text>
</comment>
<keyword evidence="2" id="KW-1185">Reference proteome</keyword>
<proteinExistence type="predicted"/>
<evidence type="ECO:0000313" key="1">
    <source>
        <dbReference type="EMBL" id="MBP2703529.1"/>
    </source>
</evidence>
<accession>A0A941APB5</accession>
<dbReference type="EMBL" id="JAFCNB010000003">
    <property type="protein sequence ID" value="MBP2703529.1"/>
    <property type="molecule type" value="Genomic_DNA"/>
</dbReference>
<dbReference type="RefSeq" id="WP_210154840.1">
    <property type="nucleotide sequence ID" value="NZ_JAFCNB010000003.1"/>
</dbReference>
<evidence type="ECO:0000313" key="2">
    <source>
        <dbReference type="Proteomes" id="UP000674234"/>
    </source>
</evidence>
<dbReference type="AlphaFoldDB" id="A0A941APB5"/>
<organism evidence="1 2">
    <name type="scientific">Microbispora oryzae</name>
    <dbReference type="NCBI Taxonomy" id="2806554"/>
    <lineage>
        <taxon>Bacteria</taxon>
        <taxon>Bacillati</taxon>
        <taxon>Actinomycetota</taxon>
        <taxon>Actinomycetes</taxon>
        <taxon>Streptosporangiales</taxon>
        <taxon>Streptosporangiaceae</taxon>
        <taxon>Microbispora</taxon>
    </lineage>
</organism>
<dbReference type="Proteomes" id="UP000674234">
    <property type="component" value="Unassembled WGS sequence"/>
</dbReference>
<name>A0A941APB5_9ACTN</name>
<sequence>MKIGPPLIAPELDEWVLSAAENYHLANLHAANAEAAIAKIEQAEIEQDRGADWETLATLRLWAGMLRAQLATAGGVGLTAPEGASRQAVNMRDAEALRVMAAHPGDTQSMDYSRGRQA</sequence>
<protein>
    <submittedName>
        <fullName evidence="1">Uncharacterized protein</fullName>
    </submittedName>
</protein>
<gene>
    <name evidence="1" type="ORF">JOL79_06915</name>
</gene>